<feature type="domain" description="DUF3502" evidence="2">
    <location>
        <begin position="445"/>
        <end position="506"/>
    </location>
</feature>
<dbReference type="Pfam" id="PF01547">
    <property type="entry name" value="SBP_bac_1"/>
    <property type="match status" value="1"/>
</dbReference>
<name>A0ABW0VU97_9BACL</name>
<dbReference type="PANTHER" id="PTHR43649">
    <property type="entry name" value="ARABINOSE-BINDING PROTEIN-RELATED"/>
    <property type="match status" value="1"/>
</dbReference>
<dbReference type="InterPro" id="IPR050490">
    <property type="entry name" value="Bact_solute-bd_prot1"/>
</dbReference>
<dbReference type="InterPro" id="IPR006059">
    <property type="entry name" value="SBP"/>
</dbReference>
<organism evidence="3 4">
    <name type="scientific">Paenibacillus solisilvae</name>
    <dbReference type="NCBI Taxonomy" id="2486751"/>
    <lineage>
        <taxon>Bacteria</taxon>
        <taxon>Bacillati</taxon>
        <taxon>Bacillota</taxon>
        <taxon>Bacilli</taxon>
        <taxon>Bacillales</taxon>
        <taxon>Paenibacillaceae</taxon>
        <taxon>Paenibacillus</taxon>
    </lineage>
</organism>
<dbReference type="Pfam" id="PF12010">
    <property type="entry name" value="DUF3502"/>
    <property type="match status" value="1"/>
</dbReference>
<dbReference type="Proteomes" id="UP001596047">
    <property type="component" value="Unassembled WGS sequence"/>
</dbReference>
<dbReference type="SUPFAM" id="SSF53850">
    <property type="entry name" value="Periplasmic binding protein-like II"/>
    <property type="match status" value="1"/>
</dbReference>
<evidence type="ECO:0000259" key="2">
    <source>
        <dbReference type="Pfam" id="PF12010"/>
    </source>
</evidence>
<dbReference type="InterPro" id="IPR022627">
    <property type="entry name" value="DUF3502"/>
</dbReference>
<dbReference type="RefSeq" id="WP_379186699.1">
    <property type="nucleotide sequence ID" value="NZ_JBHSOW010000015.1"/>
</dbReference>
<keyword evidence="1" id="KW-0732">Signal</keyword>
<dbReference type="PANTHER" id="PTHR43649:SF17">
    <property type="entry name" value="ABC TRANSPORTER SOLUTE BINDING PROTEIN-SUGAR TRANSPORT"/>
    <property type="match status" value="1"/>
</dbReference>
<feature type="chain" id="PRO_5045338549" evidence="1">
    <location>
        <begin position="22"/>
        <end position="515"/>
    </location>
</feature>
<dbReference type="PROSITE" id="PS51257">
    <property type="entry name" value="PROKAR_LIPOPROTEIN"/>
    <property type="match status" value="1"/>
</dbReference>
<evidence type="ECO:0000313" key="3">
    <source>
        <dbReference type="EMBL" id="MFC5648244.1"/>
    </source>
</evidence>
<gene>
    <name evidence="3" type="ORF">ACFPYJ_03755</name>
</gene>
<protein>
    <submittedName>
        <fullName evidence="3">Extracellular solute-binding protein</fullName>
    </submittedName>
</protein>
<evidence type="ECO:0000313" key="4">
    <source>
        <dbReference type="Proteomes" id="UP001596047"/>
    </source>
</evidence>
<feature type="signal peptide" evidence="1">
    <location>
        <begin position="1"/>
        <end position="21"/>
    </location>
</feature>
<reference evidence="4" key="1">
    <citation type="journal article" date="2019" name="Int. J. Syst. Evol. Microbiol.">
        <title>The Global Catalogue of Microorganisms (GCM) 10K type strain sequencing project: providing services to taxonomists for standard genome sequencing and annotation.</title>
        <authorList>
            <consortium name="The Broad Institute Genomics Platform"/>
            <consortium name="The Broad Institute Genome Sequencing Center for Infectious Disease"/>
            <person name="Wu L."/>
            <person name="Ma J."/>
        </authorList>
    </citation>
    <scope>NUCLEOTIDE SEQUENCE [LARGE SCALE GENOMIC DNA]</scope>
    <source>
        <strain evidence="4">CGMCC 1.3240</strain>
    </source>
</reference>
<proteinExistence type="predicted"/>
<sequence length="515" mass="58012">MNIIKSKLLLVGLLIPAVVLSSCDKGGGTVGSMANSQSASEEAGQEVTLKFFFSGDKKSATDEVWSAVSDYVKSKGLNVRFDIHFIPIGDYKNKMLVMAAAGDRWDMNFDADWLSYKQMAAKGAYMRLNELLPSYAPHLYSKYKQQNNLEAATLDGSIVGLPWMLKMSQRLYAQWRSDMTKKAGINPAPDSIQTIEDIDVLLHAFKKAYPNVKLTRTLPRDIYKLRDEWVDLGFHGMGFYINDPKVRIQPIEQQPFYMEAAIMARKWYADGILNKDTMIDKEDGAVLWRGGNMYFTSQSHEWVHANQGFTDPSFEQESSLLYPDKNVVNRTSLANVVAINRNSAHPDLVLRFLDMLETDQALYDLVQYGIKGKTYVLDGEAVSYPQGLNTSTSNYMEWGGQWSLWKPQFMRPTPTYGKDFWVKEAEFAGASHNVDSPIDGLFLSEDKIKNELLARDRLIEKWTGPIEIGSVLNPKEAVAAYIQKQKESGLDAIIAQAQRQIDIFLAKRKLAGKGG</sequence>
<accession>A0ABW0VU97</accession>
<evidence type="ECO:0000256" key="1">
    <source>
        <dbReference type="SAM" id="SignalP"/>
    </source>
</evidence>
<comment type="caution">
    <text evidence="3">The sequence shown here is derived from an EMBL/GenBank/DDBJ whole genome shotgun (WGS) entry which is preliminary data.</text>
</comment>
<dbReference type="Gene3D" id="3.40.190.10">
    <property type="entry name" value="Periplasmic binding protein-like II"/>
    <property type="match status" value="2"/>
</dbReference>
<dbReference type="EMBL" id="JBHSOW010000015">
    <property type="protein sequence ID" value="MFC5648244.1"/>
    <property type="molecule type" value="Genomic_DNA"/>
</dbReference>
<keyword evidence="4" id="KW-1185">Reference proteome</keyword>